<feature type="compositionally biased region" description="Basic residues" evidence="1">
    <location>
        <begin position="1"/>
        <end position="10"/>
    </location>
</feature>
<organism evidence="2 3">
    <name type="scientific">Ramazzottius varieornatus</name>
    <name type="common">Water bear</name>
    <name type="synonym">Tardigrade</name>
    <dbReference type="NCBI Taxonomy" id="947166"/>
    <lineage>
        <taxon>Eukaryota</taxon>
        <taxon>Metazoa</taxon>
        <taxon>Ecdysozoa</taxon>
        <taxon>Tardigrada</taxon>
        <taxon>Eutardigrada</taxon>
        <taxon>Parachela</taxon>
        <taxon>Hypsibioidea</taxon>
        <taxon>Ramazzottiidae</taxon>
        <taxon>Ramazzottius</taxon>
    </lineage>
</organism>
<accession>A0A1D1W907</accession>
<evidence type="ECO:0000256" key="1">
    <source>
        <dbReference type="SAM" id="MobiDB-lite"/>
    </source>
</evidence>
<dbReference type="AlphaFoldDB" id="A0A1D1W907"/>
<proteinExistence type="predicted"/>
<sequence>MFSVRYRRKRLQDDSGTNDPGGPSSPESLQQVRGGEACHPANWLFHRPGRQASSSRRDCSQGHPVYLLMASIKPLLVLPRLCRCLKMVENSSRTAARHGTVPYDGIYWNAILCTSFQFLLRFISCA</sequence>
<protein>
    <submittedName>
        <fullName evidence="2">Uncharacterized protein</fullName>
    </submittedName>
</protein>
<evidence type="ECO:0000313" key="2">
    <source>
        <dbReference type="EMBL" id="GAV08788.1"/>
    </source>
</evidence>
<dbReference type="EMBL" id="BDGG01000019">
    <property type="protein sequence ID" value="GAV08788.1"/>
    <property type="molecule type" value="Genomic_DNA"/>
</dbReference>
<reference evidence="2 3" key="1">
    <citation type="journal article" date="2016" name="Nat. Commun.">
        <title>Extremotolerant tardigrade genome and improved radiotolerance of human cultured cells by tardigrade-unique protein.</title>
        <authorList>
            <person name="Hashimoto T."/>
            <person name="Horikawa D.D."/>
            <person name="Saito Y."/>
            <person name="Kuwahara H."/>
            <person name="Kozuka-Hata H."/>
            <person name="Shin-I T."/>
            <person name="Minakuchi Y."/>
            <person name="Ohishi K."/>
            <person name="Motoyama A."/>
            <person name="Aizu T."/>
            <person name="Enomoto A."/>
            <person name="Kondo K."/>
            <person name="Tanaka S."/>
            <person name="Hara Y."/>
            <person name="Koshikawa S."/>
            <person name="Sagara H."/>
            <person name="Miura T."/>
            <person name="Yokobori S."/>
            <person name="Miyagawa K."/>
            <person name="Suzuki Y."/>
            <person name="Kubo T."/>
            <person name="Oyama M."/>
            <person name="Kohara Y."/>
            <person name="Fujiyama A."/>
            <person name="Arakawa K."/>
            <person name="Katayama T."/>
            <person name="Toyoda A."/>
            <person name="Kunieda T."/>
        </authorList>
    </citation>
    <scope>NUCLEOTIDE SEQUENCE [LARGE SCALE GENOMIC DNA]</scope>
    <source>
        <strain evidence="2 3">YOKOZUNA-1</strain>
    </source>
</reference>
<gene>
    <name evidence="2" type="primary">RvY_18431-1</name>
    <name evidence="2" type="synonym">RvY_18431.1</name>
    <name evidence="2" type="ORF">RvY_18431</name>
</gene>
<evidence type="ECO:0000313" key="3">
    <source>
        <dbReference type="Proteomes" id="UP000186922"/>
    </source>
</evidence>
<comment type="caution">
    <text evidence="2">The sequence shown here is derived from an EMBL/GenBank/DDBJ whole genome shotgun (WGS) entry which is preliminary data.</text>
</comment>
<name>A0A1D1W907_RAMVA</name>
<feature type="region of interest" description="Disordered" evidence="1">
    <location>
        <begin position="1"/>
        <end position="33"/>
    </location>
</feature>
<dbReference type="Proteomes" id="UP000186922">
    <property type="component" value="Unassembled WGS sequence"/>
</dbReference>
<keyword evidence="3" id="KW-1185">Reference proteome</keyword>